<evidence type="ECO:0000313" key="4">
    <source>
        <dbReference type="Proteomes" id="UP001523566"/>
    </source>
</evidence>
<comment type="caution">
    <text evidence="3">The sequence shown here is derived from an EMBL/GenBank/DDBJ whole genome shotgun (WGS) entry which is preliminary data.</text>
</comment>
<keyword evidence="1" id="KW-0479">Metal-binding</keyword>
<keyword evidence="4" id="KW-1185">Reference proteome</keyword>
<accession>A0ABT1ECD7</accession>
<dbReference type="Pfam" id="PF02772">
    <property type="entry name" value="S-AdoMet_synt_M"/>
    <property type="match status" value="1"/>
</dbReference>
<sequence length="42" mass="4853">MMFGYADNETRELMPLPIVLANKQIVDIIAVEFDMTPKGKRR</sequence>
<feature type="domain" description="S-adenosylmethionine synthetase central" evidence="2">
    <location>
        <begin position="1"/>
        <end position="27"/>
    </location>
</feature>
<dbReference type="InterPro" id="IPR022629">
    <property type="entry name" value="S-AdoMet_synt_central"/>
</dbReference>
<proteinExistence type="predicted"/>
<name>A0ABT1ECD7_9FIRM</name>
<reference evidence="3 4" key="1">
    <citation type="journal article" date="2022" name="Genome Biol. Evol.">
        <title>Host diet, physiology and behaviors set the stage for Lachnospiraceae cladogenesis.</title>
        <authorList>
            <person name="Vera-Ponce De Leon A."/>
            <person name="Schneider M."/>
            <person name="Jahnes B.C."/>
            <person name="Sadowski V."/>
            <person name="Camuy-Velez L.A."/>
            <person name="Duan J."/>
            <person name="Sabree Z.L."/>
        </authorList>
    </citation>
    <scope>NUCLEOTIDE SEQUENCE [LARGE SCALE GENOMIC DNA]</scope>
    <source>
        <strain evidence="3 4">PAL113</strain>
    </source>
</reference>
<dbReference type="Proteomes" id="UP001523566">
    <property type="component" value="Unassembled WGS sequence"/>
</dbReference>
<evidence type="ECO:0000256" key="1">
    <source>
        <dbReference type="ARBA" id="ARBA00022723"/>
    </source>
</evidence>
<organism evidence="3 4">
    <name type="scientific">Aequitasia blattaphilus</name>
    <dbReference type="NCBI Taxonomy" id="2949332"/>
    <lineage>
        <taxon>Bacteria</taxon>
        <taxon>Bacillati</taxon>
        <taxon>Bacillota</taxon>
        <taxon>Clostridia</taxon>
        <taxon>Lachnospirales</taxon>
        <taxon>Lachnospiraceae</taxon>
        <taxon>Aequitasia</taxon>
    </lineage>
</organism>
<evidence type="ECO:0000313" key="3">
    <source>
        <dbReference type="EMBL" id="MCP1103346.1"/>
    </source>
</evidence>
<gene>
    <name evidence="3" type="ORF">NK125_13115</name>
</gene>
<dbReference type="InterPro" id="IPR022636">
    <property type="entry name" value="S-AdoMet_synthetase_sfam"/>
</dbReference>
<dbReference type="EMBL" id="JAMZFW010000023">
    <property type="protein sequence ID" value="MCP1103346.1"/>
    <property type="molecule type" value="Genomic_DNA"/>
</dbReference>
<evidence type="ECO:0000259" key="2">
    <source>
        <dbReference type="Pfam" id="PF02772"/>
    </source>
</evidence>
<dbReference type="Gene3D" id="3.30.300.10">
    <property type="match status" value="1"/>
</dbReference>
<protein>
    <recommendedName>
        <fullName evidence="2">S-adenosylmethionine synthetase central domain-containing protein</fullName>
    </recommendedName>
</protein>
<dbReference type="SUPFAM" id="SSF55973">
    <property type="entry name" value="S-adenosylmethionine synthetase"/>
    <property type="match status" value="1"/>
</dbReference>